<name>A0A3D8K0K6_9BURK</name>
<evidence type="ECO:0000313" key="2">
    <source>
        <dbReference type="EMBL" id="RDU98141.1"/>
    </source>
</evidence>
<proteinExistence type="predicted"/>
<comment type="caution">
    <text evidence="2">The sequence shown here is derived from an EMBL/GenBank/DDBJ whole genome shotgun (WGS) entry which is preliminary data.</text>
</comment>
<dbReference type="OrthoDB" id="1435962at2"/>
<organism evidence="2 3">
    <name type="scientific">Trinickia dinghuensis</name>
    <dbReference type="NCBI Taxonomy" id="2291023"/>
    <lineage>
        <taxon>Bacteria</taxon>
        <taxon>Pseudomonadati</taxon>
        <taxon>Pseudomonadota</taxon>
        <taxon>Betaproteobacteria</taxon>
        <taxon>Burkholderiales</taxon>
        <taxon>Burkholderiaceae</taxon>
        <taxon>Trinickia</taxon>
    </lineage>
</organism>
<gene>
    <name evidence="2" type="ORF">DWV00_15800</name>
</gene>
<dbReference type="AlphaFoldDB" id="A0A3D8K0K6"/>
<dbReference type="EMBL" id="QRGA01000008">
    <property type="protein sequence ID" value="RDU98141.1"/>
    <property type="molecule type" value="Genomic_DNA"/>
</dbReference>
<evidence type="ECO:0000313" key="3">
    <source>
        <dbReference type="Proteomes" id="UP000256838"/>
    </source>
</evidence>
<dbReference type="Pfam" id="PF13643">
    <property type="entry name" value="DUF4145"/>
    <property type="match status" value="1"/>
</dbReference>
<protein>
    <submittedName>
        <fullName evidence="2">DUF4145 domain-containing protein</fullName>
    </submittedName>
</protein>
<dbReference type="InterPro" id="IPR025285">
    <property type="entry name" value="DUF4145"/>
</dbReference>
<evidence type="ECO:0000259" key="1">
    <source>
        <dbReference type="Pfam" id="PF13643"/>
    </source>
</evidence>
<feature type="domain" description="DUF4145" evidence="1">
    <location>
        <begin position="75"/>
        <end position="167"/>
    </location>
</feature>
<keyword evidence="3" id="KW-1185">Reference proteome</keyword>
<dbReference type="Proteomes" id="UP000256838">
    <property type="component" value="Unassembled WGS sequence"/>
</dbReference>
<accession>A0A3D8K0K6</accession>
<reference evidence="2 3" key="1">
    <citation type="submission" date="2018-08" db="EMBL/GenBank/DDBJ databases">
        <title>Paraburkholderia sp. DHOM06 isolated from forest soil.</title>
        <authorList>
            <person name="Gao Z.-H."/>
            <person name="Qiu L.-H."/>
        </authorList>
    </citation>
    <scope>NUCLEOTIDE SEQUENCE [LARGE SCALE GENOMIC DNA]</scope>
    <source>
        <strain evidence="2 3">DHOM06</strain>
    </source>
</reference>
<sequence>MLASDLPELEAVFGEDSPHYKNFSEAYTRCNGYEISVLPLKAVFAAAKEDFEGGYVFNVDLRVSGEVFGDFVILARQALSEGHKDVAAVLASAALEDALKRFARANNLDVHEKTMHDIVNLLKSSGLVGGAQKSLLDTMPKLRNAALHAEWNKLTEPDVSSIIGFVEQFLLTKFSA</sequence>